<feature type="transmembrane region" description="Helical" evidence="1">
    <location>
        <begin position="101"/>
        <end position="130"/>
    </location>
</feature>
<feature type="transmembrane region" description="Helical" evidence="1">
    <location>
        <begin position="195"/>
        <end position="219"/>
    </location>
</feature>
<dbReference type="AlphaFoldDB" id="A0A7S0AWH8"/>
<proteinExistence type="predicted"/>
<keyword evidence="1" id="KW-1133">Transmembrane helix</keyword>
<feature type="transmembrane region" description="Helical" evidence="1">
    <location>
        <begin position="69"/>
        <end position="89"/>
    </location>
</feature>
<evidence type="ECO:0000313" key="2">
    <source>
        <dbReference type="EMBL" id="CAD8376683.1"/>
    </source>
</evidence>
<keyword evidence="1" id="KW-0812">Transmembrane</keyword>
<organism evidence="2">
    <name type="scientific">Pyrodinium bahamense</name>
    <dbReference type="NCBI Taxonomy" id="73915"/>
    <lineage>
        <taxon>Eukaryota</taxon>
        <taxon>Sar</taxon>
        <taxon>Alveolata</taxon>
        <taxon>Dinophyceae</taxon>
        <taxon>Gonyaulacales</taxon>
        <taxon>Pyrocystaceae</taxon>
        <taxon>Pyrodinium</taxon>
    </lineage>
</organism>
<dbReference type="EMBL" id="HBEG01037600">
    <property type="protein sequence ID" value="CAD8376683.1"/>
    <property type="molecule type" value="Transcribed_RNA"/>
</dbReference>
<protein>
    <submittedName>
        <fullName evidence="2">Uncharacterized protein</fullName>
    </submittedName>
</protein>
<evidence type="ECO:0000256" key="1">
    <source>
        <dbReference type="SAM" id="Phobius"/>
    </source>
</evidence>
<reference evidence="2" key="1">
    <citation type="submission" date="2021-01" db="EMBL/GenBank/DDBJ databases">
        <authorList>
            <person name="Corre E."/>
            <person name="Pelletier E."/>
            <person name="Niang G."/>
            <person name="Scheremetjew M."/>
            <person name="Finn R."/>
            <person name="Kale V."/>
            <person name="Holt S."/>
            <person name="Cochrane G."/>
            <person name="Meng A."/>
            <person name="Brown T."/>
            <person name="Cohen L."/>
        </authorList>
    </citation>
    <scope>NUCLEOTIDE SEQUENCE</scope>
    <source>
        <strain evidence="2">Pbaha01</strain>
    </source>
</reference>
<accession>A0A7S0AWH8</accession>
<keyword evidence="1" id="KW-0472">Membrane</keyword>
<feature type="transmembrane region" description="Helical" evidence="1">
    <location>
        <begin position="20"/>
        <end position="42"/>
    </location>
</feature>
<sequence>MGKVCGLDISDPRQERTAKALLYAQTGILCLSLIYGLVQIILQLKLEEAASEAELFSGETSQRPVGSGAGLSIVQTLFALAIPFALLIFARAAISGNQAEWMMILSVVDACGACCACMGMIGSISAIVLYRWLASWALEYDCTTMDVQDSTYFRDSQSYDSPGYGFSSQTNSTLTAADVARCRSGMEDASGLFHLLANLAIVAAIFGLLDTCLCGFAATQATEANQRLKQNLVFTGPPRPPVQQIYAQPGTAVPANGPVVVGQPVYGQPVVVVGTTQQSTPQRPCIAVG</sequence>
<gene>
    <name evidence="2" type="ORF">PBAH0796_LOCUS22935</name>
</gene>
<name>A0A7S0AWH8_9DINO</name>